<dbReference type="EnsemblPlants" id="AES98466">
    <property type="protein sequence ID" value="AES98466"/>
    <property type="gene ID" value="MTR_5g068910"/>
</dbReference>
<organism evidence="1 3">
    <name type="scientific">Medicago truncatula</name>
    <name type="common">Barrel medic</name>
    <name type="synonym">Medicago tribuloides</name>
    <dbReference type="NCBI Taxonomy" id="3880"/>
    <lineage>
        <taxon>Eukaryota</taxon>
        <taxon>Viridiplantae</taxon>
        <taxon>Streptophyta</taxon>
        <taxon>Embryophyta</taxon>
        <taxon>Tracheophyta</taxon>
        <taxon>Spermatophyta</taxon>
        <taxon>Magnoliopsida</taxon>
        <taxon>eudicotyledons</taxon>
        <taxon>Gunneridae</taxon>
        <taxon>Pentapetalae</taxon>
        <taxon>rosids</taxon>
        <taxon>fabids</taxon>
        <taxon>Fabales</taxon>
        <taxon>Fabaceae</taxon>
        <taxon>Papilionoideae</taxon>
        <taxon>50 kb inversion clade</taxon>
        <taxon>NPAAA clade</taxon>
        <taxon>Hologalegina</taxon>
        <taxon>IRL clade</taxon>
        <taxon>Trifolieae</taxon>
        <taxon>Medicago</taxon>
    </lineage>
</organism>
<dbReference type="EMBL" id="CM001221">
    <property type="protein sequence ID" value="AES98466.1"/>
    <property type="molecule type" value="Genomic_DNA"/>
</dbReference>
<keyword evidence="3" id="KW-1185">Reference proteome</keyword>
<dbReference type="AlphaFoldDB" id="G7K682"/>
<evidence type="ECO:0000313" key="3">
    <source>
        <dbReference type="Proteomes" id="UP000002051"/>
    </source>
</evidence>
<reference evidence="2" key="3">
    <citation type="submission" date="2015-04" db="UniProtKB">
        <authorList>
            <consortium name="EnsemblPlants"/>
        </authorList>
    </citation>
    <scope>IDENTIFICATION</scope>
    <source>
        <strain evidence="2">cv. Jemalong A17</strain>
    </source>
</reference>
<evidence type="ECO:0000313" key="2">
    <source>
        <dbReference type="EnsemblPlants" id="AES98466"/>
    </source>
</evidence>
<dbReference type="PaxDb" id="3880-AES98466"/>
<accession>G7K682</accession>
<proteinExistence type="predicted"/>
<sequence length="191" mass="21667">MPPIEFFVQVYYSGHVERTDTEGVVFSCNNSSLLKVKKNIKLEALIQCIQTKIQPDNSKRVYAGLVDTPCDETRVEPPYIEPTPSSYPHSMPSSYPFIETQTSHHFMPSSSAHRPSEPTHNIDLNSPFHLHTPNDVVRANVVANVHNEEVGDFSEKEDDILAQHAINDDEDKDMCFFDPPIHFRNVNSNDT</sequence>
<reference evidence="1 3" key="2">
    <citation type="journal article" date="2014" name="BMC Genomics">
        <title>An improved genome release (version Mt4.0) for the model legume Medicago truncatula.</title>
        <authorList>
            <person name="Tang H."/>
            <person name="Krishnakumar V."/>
            <person name="Bidwell S."/>
            <person name="Rosen B."/>
            <person name="Chan A."/>
            <person name="Zhou S."/>
            <person name="Gentzbittel L."/>
            <person name="Childs K.L."/>
            <person name="Yandell M."/>
            <person name="Gundlach H."/>
            <person name="Mayer K.F."/>
            <person name="Schwartz D.C."/>
            <person name="Town C.D."/>
        </authorList>
    </citation>
    <scope>GENOME REANNOTATION</scope>
    <source>
        <strain evidence="2 3">cv. Jemalong A17</strain>
    </source>
</reference>
<name>G7K682_MEDTR</name>
<gene>
    <name evidence="1" type="ordered locus">MTR_5g068910</name>
</gene>
<evidence type="ECO:0000313" key="1">
    <source>
        <dbReference type="EMBL" id="AES98466.1"/>
    </source>
</evidence>
<dbReference type="HOGENOM" id="CLU_1423473_0_0_1"/>
<reference evidence="1 3" key="1">
    <citation type="journal article" date="2011" name="Nature">
        <title>The Medicago genome provides insight into the evolution of rhizobial symbioses.</title>
        <authorList>
            <person name="Young N.D."/>
            <person name="Debelle F."/>
            <person name="Oldroyd G.E."/>
            <person name="Geurts R."/>
            <person name="Cannon S.B."/>
            <person name="Udvardi M.K."/>
            <person name="Benedito V.A."/>
            <person name="Mayer K.F."/>
            <person name="Gouzy J."/>
            <person name="Schoof H."/>
            <person name="Van de Peer Y."/>
            <person name="Proost S."/>
            <person name="Cook D.R."/>
            <person name="Meyers B.C."/>
            <person name="Spannagl M."/>
            <person name="Cheung F."/>
            <person name="De Mita S."/>
            <person name="Krishnakumar V."/>
            <person name="Gundlach H."/>
            <person name="Zhou S."/>
            <person name="Mudge J."/>
            <person name="Bharti A.K."/>
            <person name="Murray J.D."/>
            <person name="Naoumkina M.A."/>
            <person name="Rosen B."/>
            <person name="Silverstein K.A."/>
            <person name="Tang H."/>
            <person name="Rombauts S."/>
            <person name="Zhao P.X."/>
            <person name="Zhou P."/>
            <person name="Barbe V."/>
            <person name="Bardou P."/>
            <person name="Bechner M."/>
            <person name="Bellec A."/>
            <person name="Berger A."/>
            <person name="Berges H."/>
            <person name="Bidwell S."/>
            <person name="Bisseling T."/>
            <person name="Choisne N."/>
            <person name="Couloux A."/>
            <person name="Denny R."/>
            <person name="Deshpande S."/>
            <person name="Dai X."/>
            <person name="Doyle J.J."/>
            <person name="Dudez A.M."/>
            <person name="Farmer A.D."/>
            <person name="Fouteau S."/>
            <person name="Franken C."/>
            <person name="Gibelin C."/>
            <person name="Gish J."/>
            <person name="Goldstein S."/>
            <person name="Gonzalez A.J."/>
            <person name="Green P.J."/>
            <person name="Hallab A."/>
            <person name="Hartog M."/>
            <person name="Hua A."/>
            <person name="Humphray S.J."/>
            <person name="Jeong D.H."/>
            <person name="Jing Y."/>
            <person name="Jocker A."/>
            <person name="Kenton S.M."/>
            <person name="Kim D.J."/>
            <person name="Klee K."/>
            <person name="Lai H."/>
            <person name="Lang C."/>
            <person name="Lin S."/>
            <person name="Macmil S.L."/>
            <person name="Magdelenat G."/>
            <person name="Matthews L."/>
            <person name="McCorrison J."/>
            <person name="Monaghan E.L."/>
            <person name="Mun J.H."/>
            <person name="Najar F.Z."/>
            <person name="Nicholson C."/>
            <person name="Noirot C."/>
            <person name="O'Bleness M."/>
            <person name="Paule C.R."/>
            <person name="Poulain J."/>
            <person name="Prion F."/>
            <person name="Qin B."/>
            <person name="Qu C."/>
            <person name="Retzel E.F."/>
            <person name="Riddle C."/>
            <person name="Sallet E."/>
            <person name="Samain S."/>
            <person name="Samson N."/>
            <person name="Sanders I."/>
            <person name="Saurat O."/>
            <person name="Scarpelli C."/>
            <person name="Schiex T."/>
            <person name="Segurens B."/>
            <person name="Severin A.J."/>
            <person name="Sherrier D.J."/>
            <person name="Shi R."/>
            <person name="Sims S."/>
            <person name="Singer S.R."/>
            <person name="Sinharoy S."/>
            <person name="Sterck L."/>
            <person name="Viollet A."/>
            <person name="Wang B.B."/>
            <person name="Wang K."/>
            <person name="Wang M."/>
            <person name="Wang X."/>
            <person name="Warfsmann J."/>
            <person name="Weissenbach J."/>
            <person name="White D.D."/>
            <person name="White J.D."/>
            <person name="Wiley G.B."/>
            <person name="Wincker P."/>
            <person name="Xing Y."/>
            <person name="Yang L."/>
            <person name="Yao Z."/>
            <person name="Ying F."/>
            <person name="Zhai J."/>
            <person name="Zhou L."/>
            <person name="Zuber A."/>
            <person name="Denarie J."/>
            <person name="Dixon R.A."/>
            <person name="May G.D."/>
            <person name="Schwartz D.C."/>
            <person name="Rogers J."/>
            <person name="Quetier F."/>
            <person name="Town C.D."/>
            <person name="Roe B.A."/>
        </authorList>
    </citation>
    <scope>NUCLEOTIDE SEQUENCE [LARGE SCALE GENOMIC DNA]</scope>
    <source>
        <strain evidence="1">A17</strain>
        <strain evidence="2 3">cv. Jemalong A17</strain>
    </source>
</reference>
<protein>
    <submittedName>
        <fullName evidence="1 2">Uncharacterized protein</fullName>
    </submittedName>
</protein>
<dbReference type="Proteomes" id="UP000002051">
    <property type="component" value="Chromosome 5"/>
</dbReference>